<dbReference type="EMBL" id="LS423452">
    <property type="protein sequence ID" value="SPS06411.1"/>
    <property type="molecule type" value="Genomic_DNA"/>
</dbReference>
<organism evidence="1">
    <name type="scientific">Candidatus Nitrotoga fabula</name>
    <dbReference type="NCBI Taxonomy" id="2182327"/>
    <lineage>
        <taxon>Bacteria</taxon>
        <taxon>Pseudomonadati</taxon>
        <taxon>Pseudomonadota</taxon>
        <taxon>Betaproteobacteria</taxon>
        <taxon>Nitrosomonadales</taxon>
        <taxon>Gallionellaceae</taxon>
        <taxon>Candidatus Nitrotoga</taxon>
    </lineage>
</organism>
<sequence length="74" mass="8637">MAVVKQRTKLYVRHTGLNRHDVGRVCILYLEIFVSEYEVGCTAFINLTIVMPSWIKRWYAGTMPVRCAWLFIAT</sequence>
<name>A0A2X0SG90_9PROT</name>
<accession>A0A2X0SG90</accession>
<proteinExistence type="predicted"/>
<reference evidence="1" key="1">
    <citation type="submission" date="2018-05" db="EMBL/GenBank/DDBJ databases">
        <authorList>
            <person name="Lanie J.A."/>
            <person name="Ng W.-L."/>
            <person name="Kazmierczak K.M."/>
            <person name="Andrzejewski T.M."/>
            <person name="Davidsen T.M."/>
            <person name="Wayne K.J."/>
            <person name="Tettelin H."/>
            <person name="Glass J.I."/>
            <person name="Rusch D."/>
            <person name="Podicherti R."/>
            <person name="Tsui H.-C.T."/>
            <person name="Winkler M.E."/>
        </authorList>
    </citation>
    <scope>NUCLEOTIDE SEQUENCE</scope>
    <source>
        <strain evidence="1">KNB</strain>
    </source>
</reference>
<gene>
    <name evidence="1" type="ORF">NITFAB_2004</name>
</gene>
<dbReference type="AlphaFoldDB" id="A0A2X0SG90"/>
<protein>
    <submittedName>
        <fullName evidence="1">Uncharacterized protein</fullName>
    </submittedName>
</protein>
<evidence type="ECO:0000313" key="1">
    <source>
        <dbReference type="EMBL" id="SPS06411.1"/>
    </source>
</evidence>